<accession>A0A179H193</accession>
<sequence>MQKTVGSTRCRVACWLRNSRDVKAGPVSLAAGSNEEWWGGRQDGRGRSSSGPKHSPTLLGSSRLGLPCKAKDARKAGPAGKGKGTKVGEGATAFEGPCNGTGAGKDGDGRCWG</sequence>
<reference evidence="2 3" key="1">
    <citation type="submission" date="2016-01" db="EMBL/GenBank/DDBJ databases">
        <title>Biosynthesis of antibiotic leucinostatins and their inhibition on Phytophthora in bio-control Purpureocillium lilacinum.</title>
        <authorList>
            <person name="Wang G."/>
            <person name="Liu Z."/>
            <person name="Lin R."/>
            <person name="Li E."/>
            <person name="Mao Z."/>
            <person name="Ling J."/>
            <person name="Yin W."/>
            <person name="Xie B."/>
        </authorList>
    </citation>
    <scope>NUCLEOTIDE SEQUENCE [LARGE SCALE GENOMIC DNA]</scope>
    <source>
        <strain evidence="2">PLBJ-1</strain>
    </source>
</reference>
<organism evidence="2 3">
    <name type="scientific">Purpureocillium lilacinum</name>
    <name type="common">Paecilomyces lilacinus</name>
    <dbReference type="NCBI Taxonomy" id="33203"/>
    <lineage>
        <taxon>Eukaryota</taxon>
        <taxon>Fungi</taxon>
        <taxon>Dikarya</taxon>
        <taxon>Ascomycota</taxon>
        <taxon>Pezizomycotina</taxon>
        <taxon>Sordariomycetes</taxon>
        <taxon>Hypocreomycetidae</taxon>
        <taxon>Hypocreales</taxon>
        <taxon>Ophiocordycipitaceae</taxon>
        <taxon>Purpureocillium</taxon>
    </lineage>
</organism>
<dbReference type="AlphaFoldDB" id="A0A179H193"/>
<evidence type="ECO:0000313" key="2">
    <source>
        <dbReference type="EMBL" id="OAQ84026.1"/>
    </source>
</evidence>
<name>A0A179H193_PURLI</name>
<proteinExistence type="predicted"/>
<dbReference type="EMBL" id="LSBH01000002">
    <property type="protein sequence ID" value="OAQ84026.1"/>
    <property type="molecule type" value="Genomic_DNA"/>
</dbReference>
<comment type="caution">
    <text evidence="2">The sequence shown here is derived from an EMBL/GenBank/DDBJ whole genome shotgun (WGS) entry which is preliminary data.</text>
</comment>
<gene>
    <name evidence="2" type="ORF">VFPBJ_02794</name>
</gene>
<evidence type="ECO:0000256" key="1">
    <source>
        <dbReference type="SAM" id="MobiDB-lite"/>
    </source>
</evidence>
<feature type="region of interest" description="Disordered" evidence="1">
    <location>
        <begin position="25"/>
        <end position="113"/>
    </location>
</feature>
<dbReference type="Proteomes" id="UP000078240">
    <property type="component" value="Unassembled WGS sequence"/>
</dbReference>
<protein>
    <submittedName>
        <fullName evidence="2">Uncharacterized protein</fullName>
    </submittedName>
</protein>
<evidence type="ECO:0000313" key="3">
    <source>
        <dbReference type="Proteomes" id="UP000078240"/>
    </source>
</evidence>